<dbReference type="Proteomes" id="UP001177021">
    <property type="component" value="Unassembled WGS sequence"/>
</dbReference>
<dbReference type="EMBL" id="CASHSV030000409">
    <property type="protein sequence ID" value="CAJ2664462.1"/>
    <property type="molecule type" value="Genomic_DNA"/>
</dbReference>
<reference evidence="1" key="1">
    <citation type="submission" date="2023-10" db="EMBL/GenBank/DDBJ databases">
        <authorList>
            <person name="Rodriguez Cubillos JULIANA M."/>
            <person name="De Vega J."/>
        </authorList>
    </citation>
    <scope>NUCLEOTIDE SEQUENCE</scope>
</reference>
<proteinExistence type="predicted"/>
<accession>A0ACB0L4U7</accession>
<evidence type="ECO:0000313" key="2">
    <source>
        <dbReference type="Proteomes" id="UP001177021"/>
    </source>
</evidence>
<name>A0ACB0L4U7_TRIPR</name>
<keyword evidence="2" id="KW-1185">Reference proteome</keyword>
<organism evidence="1 2">
    <name type="scientific">Trifolium pratense</name>
    <name type="common">Red clover</name>
    <dbReference type="NCBI Taxonomy" id="57577"/>
    <lineage>
        <taxon>Eukaryota</taxon>
        <taxon>Viridiplantae</taxon>
        <taxon>Streptophyta</taxon>
        <taxon>Embryophyta</taxon>
        <taxon>Tracheophyta</taxon>
        <taxon>Spermatophyta</taxon>
        <taxon>Magnoliopsida</taxon>
        <taxon>eudicotyledons</taxon>
        <taxon>Gunneridae</taxon>
        <taxon>Pentapetalae</taxon>
        <taxon>rosids</taxon>
        <taxon>fabids</taxon>
        <taxon>Fabales</taxon>
        <taxon>Fabaceae</taxon>
        <taxon>Papilionoideae</taxon>
        <taxon>50 kb inversion clade</taxon>
        <taxon>NPAAA clade</taxon>
        <taxon>Hologalegina</taxon>
        <taxon>IRL clade</taxon>
        <taxon>Trifolieae</taxon>
        <taxon>Trifolium</taxon>
    </lineage>
</organism>
<evidence type="ECO:0000313" key="1">
    <source>
        <dbReference type="EMBL" id="CAJ2664462.1"/>
    </source>
</evidence>
<sequence length="1283" mass="148148">MGGGDPSLSDMEEEEEENDVKVNDSVDILSTFRILDAPILLFVCFHKALRFELDQLRVFADTASLEDDPHRYCELVVKLQQRFQFLKIALKYHCAAEDEIIFHALDTHVKNVASTYSLEHNSTNGMFDSILHFLDELMGPSDNISKLFRELVYCIDILQTSIYQHMLKEEEQVFPLLIQKLSTKEQASLVWQFICSVPIMLLEEILPWMVSFLSADKQAEVTQCFNEIAPMERALQEVLVSWLGSNKQTLTQTYFQSEELQGSHGFLRIERSSGPSSCNENSKEISSQRKVNGKEIEDGVNQVKVLHLWHNAIKKDLKEIQQELYLMRSSSCFQNLDSILIQLKFLADVLVFYNNALKKFLHPVLNKLYDDRFSKSTEHFLGQSHIEDIQQLLFYNSENGMPLTKFVEKLCGKLESFVSAVNKQFSLQEIEVFPIFRKNCSNGTQVRLLSLSLHMMPLGLLKCVITWFSVHLSEQESRSILYCIKEGSNSVSKAFAPLLHEWFRIGYSGKTSMEKFRQDLQHMFKRRHSFSSEKMKEVCEDSFLNSNKQPHKSCGKNCMSYSSSSGSKDVNKYETPYSTGINMHIFFPATAMKLNQHPRFHAENPSSVSFLNDPKPIDLIFFFHKAIKKDLDYLVLGSAQLEEHGELVTDFRKRFHLICFLHQIHSDAEDEIVFPALEAIGQGKNISLAYTFDHKHEVEHFSKISRILDKMAVLDLSVSTTDSKIRDKSLIRRRDLIRKLQERCKSMHKLLSDHINREEIEIWPIIREFFSNREQGKIVGCMLGRIRAEILQDMIPWLMSSLTQEEQHVLMFLWSMVTKNTMFDEWLREWWNGYSLAKAGDGSNDAPLENVEPLEIISKYLSEEVLNELQAESSANERFFLQKDHIGNNFELSNYNIDDSVEVNYAEQNFSQCSKCTNQVHDIKKHVCHEVADTISPIDRESRSIQYFDKSGHYDRLLKLSQNDLEKVIRRVSRDSCLDPQKKSYIIQSLLMSRRIIRQQISSMEANIKSDGQEFPGKHPSYRDPLKQIYGCKHYKRNCKLFAPCCNQLHACIHCHDEVSDHSIDRKSITKMMCMKCLVIQPVNATCSSVSCCNLSMAKYYCRICKLFDDEREIYHCPYCNLCRVGKGLGVDFFHCMSCNACMSRSLMTHTCREKSLEENCPICHEYIFTSCSPVKALPCGHVMHSTCFQEYTCFNYTCPICSKSLGDMQVYFRMLDALLAEEKMSDEFLGQTQASQLLYYVMTVKRKEHLPSTGFTINALVVVPTTLEFYDSSSVSIDVCLS</sequence>
<protein>
    <submittedName>
        <fullName evidence="1">Uncharacterized protein</fullName>
    </submittedName>
</protein>
<gene>
    <name evidence="1" type="ORF">MILVUS5_LOCUS29668</name>
</gene>
<comment type="caution">
    <text evidence="1">The sequence shown here is derived from an EMBL/GenBank/DDBJ whole genome shotgun (WGS) entry which is preliminary data.</text>
</comment>